<dbReference type="AlphaFoldDB" id="A0AAV1YIE6"/>
<gene>
    <name evidence="1" type="ORF">LLUT_LOCUS34877</name>
</gene>
<comment type="caution">
    <text evidence="1">The sequence shown here is derived from an EMBL/GenBank/DDBJ whole genome shotgun (WGS) entry which is preliminary data.</text>
</comment>
<keyword evidence="2" id="KW-1185">Reference proteome</keyword>
<organism evidence="1 2">
    <name type="scientific">Lupinus luteus</name>
    <name type="common">European yellow lupine</name>
    <dbReference type="NCBI Taxonomy" id="3873"/>
    <lineage>
        <taxon>Eukaryota</taxon>
        <taxon>Viridiplantae</taxon>
        <taxon>Streptophyta</taxon>
        <taxon>Embryophyta</taxon>
        <taxon>Tracheophyta</taxon>
        <taxon>Spermatophyta</taxon>
        <taxon>Magnoliopsida</taxon>
        <taxon>eudicotyledons</taxon>
        <taxon>Gunneridae</taxon>
        <taxon>Pentapetalae</taxon>
        <taxon>rosids</taxon>
        <taxon>fabids</taxon>
        <taxon>Fabales</taxon>
        <taxon>Fabaceae</taxon>
        <taxon>Papilionoideae</taxon>
        <taxon>50 kb inversion clade</taxon>
        <taxon>genistoids sensu lato</taxon>
        <taxon>core genistoids</taxon>
        <taxon>Genisteae</taxon>
        <taxon>Lupinus</taxon>
    </lineage>
</organism>
<reference evidence="1 2" key="1">
    <citation type="submission" date="2024-03" db="EMBL/GenBank/DDBJ databases">
        <authorList>
            <person name="Martinez-Hernandez J."/>
        </authorList>
    </citation>
    <scope>NUCLEOTIDE SEQUENCE [LARGE SCALE GENOMIC DNA]</scope>
</reference>
<dbReference type="EMBL" id="CAXHTB010000025">
    <property type="protein sequence ID" value="CAL0333817.1"/>
    <property type="molecule type" value="Genomic_DNA"/>
</dbReference>
<evidence type="ECO:0000313" key="1">
    <source>
        <dbReference type="EMBL" id="CAL0333817.1"/>
    </source>
</evidence>
<dbReference type="Proteomes" id="UP001497480">
    <property type="component" value="Unassembled WGS sequence"/>
</dbReference>
<evidence type="ECO:0000313" key="2">
    <source>
        <dbReference type="Proteomes" id="UP001497480"/>
    </source>
</evidence>
<protein>
    <recommendedName>
        <fullName evidence="3">Phage protein</fullName>
    </recommendedName>
</protein>
<accession>A0AAV1YIE6</accession>
<sequence>MEIEILEGVSKNEVIQFVQESGYEYCDKGDTIKVRGESTTAYEEFSAKFGYEAINNYKRGSQNEIDYANFFDN</sequence>
<name>A0AAV1YIE6_LUPLU</name>
<evidence type="ECO:0008006" key="3">
    <source>
        <dbReference type="Google" id="ProtNLM"/>
    </source>
</evidence>
<proteinExistence type="predicted"/>